<name>A0A0G0BB31_9BACT</name>
<evidence type="ECO:0000256" key="1">
    <source>
        <dbReference type="ARBA" id="ARBA00013160"/>
    </source>
</evidence>
<dbReference type="GO" id="GO:0006437">
    <property type="term" value="P:tyrosyl-tRNA aminoacylation"/>
    <property type="evidence" value="ECO:0007669"/>
    <property type="project" value="UniProtKB-UniRule"/>
</dbReference>
<comment type="catalytic activity">
    <reaction evidence="7">
        <text>tRNA(Tyr) + L-tyrosine + ATP = L-tyrosyl-tRNA(Tyr) + AMP + diphosphate + H(+)</text>
        <dbReference type="Rhea" id="RHEA:10220"/>
        <dbReference type="Rhea" id="RHEA-COMP:9706"/>
        <dbReference type="Rhea" id="RHEA-COMP:9707"/>
        <dbReference type="ChEBI" id="CHEBI:15378"/>
        <dbReference type="ChEBI" id="CHEBI:30616"/>
        <dbReference type="ChEBI" id="CHEBI:33019"/>
        <dbReference type="ChEBI" id="CHEBI:58315"/>
        <dbReference type="ChEBI" id="CHEBI:78442"/>
        <dbReference type="ChEBI" id="CHEBI:78536"/>
        <dbReference type="ChEBI" id="CHEBI:456215"/>
        <dbReference type="EC" id="6.1.1.1"/>
    </reaction>
</comment>
<dbReference type="GO" id="GO:0004831">
    <property type="term" value="F:tyrosine-tRNA ligase activity"/>
    <property type="evidence" value="ECO:0007669"/>
    <property type="project" value="UniProtKB-UniRule"/>
</dbReference>
<dbReference type="InterPro" id="IPR002305">
    <property type="entry name" value="aa-tRNA-synth_Ic"/>
</dbReference>
<dbReference type="Gene3D" id="1.10.240.10">
    <property type="entry name" value="Tyrosyl-Transfer RNA Synthetase"/>
    <property type="match status" value="1"/>
</dbReference>
<dbReference type="AlphaFoldDB" id="A0A0G0BB31"/>
<proteinExistence type="inferred from homology"/>
<sequence>MSKIIIDEEKRAELLSRGISFIYPTKEFLEEKIKKGEKLTIYLGIDPTGPTLHLGHAIPIKKLSEFQKVGHKIILLMGDFTAMIGDPTDKGAARKQLTHKEVMANLKNYKKQASKLISFTGENPAKITFNSSWLGKMNFEKVISLASNMTVQQMLERDMFEKRMKDGKPIYLHEFMYPLMQGYDSVAMDVDGEIGGNDQTFNMLCGRDLMKTMKNKEKFVITMKLLEDNSGKKMGKTEGNMIALSDSPEEMYGKVMSWTDGMIVPGFELCTNTPTLEIEKMSKDIHANLVNPKDLKIRLAREIVALFYKEKKAKEAQEKWEKTFSKKETPLDVLEIKVKKDELLVDVLLKNKIVTSKGDFRRLVDEKAITNLDTNEKVLSHVEIVKEGVYRIGKKRFCKIIIN</sequence>
<gene>
    <name evidence="10" type="ORF">UR64_C0004G0014</name>
</gene>
<dbReference type="PATRIC" id="fig|1618761.3.peg.242"/>
<dbReference type="EMBL" id="LBPY01000004">
    <property type="protein sequence ID" value="KKP66633.1"/>
    <property type="molecule type" value="Genomic_DNA"/>
</dbReference>
<dbReference type="PRINTS" id="PR01040">
    <property type="entry name" value="TRNASYNTHTYR"/>
</dbReference>
<evidence type="ECO:0000256" key="5">
    <source>
        <dbReference type="ARBA" id="ARBA00022917"/>
    </source>
</evidence>
<keyword evidence="2 9" id="KW-0436">Ligase</keyword>
<dbReference type="GO" id="GO:0005829">
    <property type="term" value="C:cytosol"/>
    <property type="evidence" value="ECO:0007669"/>
    <property type="project" value="TreeGrafter"/>
</dbReference>
<dbReference type="CDD" id="cd00805">
    <property type="entry name" value="TyrRS_core"/>
    <property type="match status" value="1"/>
</dbReference>
<dbReference type="PANTHER" id="PTHR11766:SF1">
    <property type="entry name" value="TYROSINE--TRNA LIGASE"/>
    <property type="match status" value="1"/>
</dbReference>
<keyword evidence="6 9" id="KW-0030">Aminoacyl-tRNA synthetase</keyword>
<evidence type="ECO:0000256" key="9">
    <source>
        <dbReference type="RuleBase" id="RU363036"/>
    </source>
</evidence>
<accession>A0A0G0BB31</accession>
<dbReference type="Gene3D" id="3.10.290.10">
    <property type="entry name" value="RNA-binding S4 domain"/>
    <property type="match status" value="1"/>
</dbReference>
<protein>
    <recommendedName>
        <fullName evidence="1 8">Tyrosine--tRNA ligase</fullName>
        <ecNumber evidence="1 8">6.1.1.1</ecNumber>
    </recommendedName>
</protein>
<dbReference type="GO" id="GO:0005524">
    <property type="term" value="F:ATP binding"/>
    <property type="evidence" value="ECO:0007669"/>
    <property type="project" value="UniProtKB-KW"/>
</dbReference>
<organism evidence="10 11">
    <name type="scientific">Candidatus Nomurabacteria bacterium GW2011_GWE1_35_16</name>
    <dbReference type="NCBI Taxonomy" id="1618761"/>
    <lineage>
        <taxon>Bacteria</taxon>
        <taxon>Candidatus Nomuraibacteriota</taxon>
    </lineage>
</organism>
<dbReference type="InterPro" id="IPR024088">
    <property type="entry name" value="Tyr-tRNA-ligase_bac-type"/>
</dbReference>
<evidence type="ECO:0000313" key="10">
    <source>
        <dbReference type="EMBL" id="KKP66633.1"/>
    </source>
</evidence>
<dbReference type="NCBIfam" id="TIGR00234">
    <property type="entry name" value="tyrS"/>
    <property type="match status" value="1"/>
</dbReference>
<evidence type="ECO:0000256" key="6">
    <source>
        <dbReference type="ARBA" id="ARBA00023146"/>
    </source>
</evidence>
<evidence type="ECO:0000256" key="8">
    <source>
        <dbReference type="NCBIfam" id="TIGR00234"/>
    </source>
</evidence>
<evidence type="ECO:0000256" key="4">
    <source>
        <dbReference type="ARBA" id="ARBA00022840"/>
    </source>
</evidence>
<keyword evidence="5 9" id="KW-0648">Protein biosynthesis</keyword>
<dbReference type="InterPro" id="IPR001412">
    <property type="entry name" value="aa-tRNA-synth_I_CS"/>
</dbReference>
<dbReference type="PANTHER" id="PTHR11766">
    <property type="entry name" value="TYROSYL-TRNA SYNTHETASE"/>
    <property type="match status" value="1"/>
</dbReference>
<evidence type="ECO:0000256" key="7">
    <source>
        <dbReference type="ARBA" id="ARBA00048248"/>
    </source>
</evidence>
<dbReference type="Gene3D" id="3.40.50.620">
    <property type="entry name" value="HUPs"/>
    <property type="match status" value="1"/>
</dbReference>
<evidence type="ECO:0000256" key="3">
    <source>
        <dbReference type="ARBA" id="ARBA00022741"/>
    </source>
</evidence>
<comment type="caution">
    <text evidence="10">The sequence shown here is derived from an EMBL/GenBank/DDBJ whole genome shotgun (WGS) entry which is preliminary data.</text>
</comment>
<evidence type="ECO:0000256" key="2">
    <source>
        <dbReference type="ARBA" id="ARBA00022598"/>
    </source>
</evidence>
<keyword evidence="4 9" id="KW-0067">ATP-binding</keyword>
<keyword evidence="3 9" id="KW-0547">Nucleotide-binding</keyword>
<dbReference type="InterPro" id="IPR002307">
    <property type="entry name" value="Tyr-tRNA-ligase"/>
</dbReference>
<dbReference type="GO" id="GO:0003723">
    <property type="term" value="F:RNA binding"/>
    <property type="evidence" value="ECO:0007669"/>
    <property type="project" value="InterPro"/>
</dbReference>
<reference evidence="10 11" key="1">
    <citation type="journal article" date="2015" name="Nature">
        <title>rRNA introns, odd ribosomes, and small enigmatic genomes across a large radiation of phyla.</title>
        <authorList>
            <person name="Brown C.T."/>
            <person name="Hug L.A."/>
            <person name="Thomas B.C."/>
            <person name="Sharon I."/>
            <person name="Castelle C.J."/>
            <person name="Singh A."/>
            <person name="Wilkins M.J."/>
            <person name="Williams K.H."/>
            <person name="Banfield J.F."/>
        </authorList>
    </citation>
    <scope>NUCLEOTIDE SEQUENCE [LARGE SCALE GENOMIC DNA]</scope>
</reference>
<dbReference type="EC" id="6.1.1.1" evidence="1 8"/>
<evidence type="ECO:0000313" key="11">
    <source>
        <dbReference type="Proteomes" id="UP000034952"/>
    </source>
</evidence>
<comment type="similarity">
    <text evidence="9">Belongs to the class-I aminoacyl-tRNA synthetase family.</text>
</comment>
<dbReference type="Pfam" id="PF00579">
    <property type="entry name" value="tRNA-synt_1b"/>
    <property type="match status" value="1"/>
</dbReference>
<dbReference type="InterPro" id="IPR036986">
    <property type="entry name" value="S4_RNA-bd_sf"/>
</dbReference>
<dbReference type="PROSITE" id="PS00178">
    <property type="entry name" value="AA_TRNA_LIGASE_I"/>
    <property type="match status" value="1"/>
</dbReference>
<dbReference type="InterPro" id="IPR014729">
    <property type="entry name" value="Rossmann-like_a/b/a_fold"/>
</dbReference>
<dbReference type="Proteomes" id="UP000034952">
    <property type="component" value="Unassembled WGS sequence"/>
</dbReference>
<dbReference type="SUPFAM" id="SSF52374">
    <property type="entry name" value="Nucleotidylyl transferase"/>
    <property type="match status" value="1"/>
</dbReference>